<gene>
    <name evidence="2" type="ORF">LR48_Vigan11g061500</name>
</gene>
<evidence type="ECO:0000256" key="1">
    <source>
        <dbReference type="SAM" id="MobiDB-lite"/>
    </source>
</evidence>
<feature type="compositionally biased region" description="Acidic residues" evidence="1">
    <location>
        <begin position="156"/>
        <end position="171"/>
    </location>
</feature>
<evidence type="ECO:0000313" key="3">
    <source>
        <dbReference type="Proteomes" id="UP000053144"/>
    </source>
</evidence>
<feature type="compositionally biased region" description="Basic and acidic residues" evidence="1">
    <location>
        <begin position="1"/>
        <end position="15"/>
    </location>
</feature>
<protein>
    <submittedName>
        <fullName evidence="2">Uncharacterized protein</fullName>
    </submittedName>
</protein>
<dbReference type="EMBL" id="CM003381">
    <property type="protein sequence ID" value="KOM57582.1"/>
    <property type="molecule type" value="Genomic_DNA"/>
</dbReference>
<organism evidence="2 3">
    <name type="scientific">Phaseolus angularis</name>
    <name type="common">Azuki bean</name>
    <name type="synonym">Vigna angularis</name>
    <dbReference type="NCBI Taxonomy" id="3914"/>
    <lineage>
        <taxon>Eukaryota</taxon>
        <taxon>Viridiplantae</taxon>
        <taxon>Streptophyta</taxon>
        <taxon>Embryophyta</taxon>
        <taxon>Tracheophyta</taxon>
        <taxon>Spermatophyta</taxon>
        <taxon>Magnoliopsida</taxon>
        <taxon>eudicotyledons</taxon>
        <taxon>Gunneridae</taxon>
        <taxon>Pentapetalae</taxon>
        <taxon>rosids</taxon>
        <taxon>fabids</taxon>
        <taxon>Fabales</taxon>
        <taxon>Fabaceae</taxon>
        <taxon>Papilionoideae</taxon>
        <taxon>50 kb inversion clade</taxon>
        <taxon>NPAAA clade</taxon>
        <taxon>indigoferoid/millettioid clade</taxon>
        <taxon>Phaseoleae</taxon>
        <taxon>Vigna</taxon>
    </lineage>
</organism>
<feature type="region of interest" description="Disordered" evidence="1">
    <location>
        <begin position="1"/>
        <end position="34"/>
    </location>
</feature>
<accession>A0A0L9VRU1</accession>
<proteinExistence type="predicted"/>
<dbReference type="AlphaFoldDB" id="A0A0L9VRU1"/>
<reference evidence="3" key="1">
    <citation type="journal article" date="2015" name="Proc. Natl. Acad. Sci. U.S.A.">
        <title>Genome sequencing of adzuki bean (Vigna angularis) provides insight into high starch and low fat accumulation and domestication.</title>
        <authorList>
            <person name="Yang K."/>
            <person name="Tian Z."/>
            <person name="Chen C."/>
            <person name="Luo L."/>
            <person name="Zhao B."/>
            <person name="Wang Z."/>
            <person name="Yu L."/>
            <person name="Li Y."/>
            <person name="Sun Y."/>
            <person name="Li W."/>
            <person name="Chen Y."/>
            <person name="Li Y."/>
            <person name="Zhang Y."/>
            <person name="Ai D."/>
            <person name="Zhao J."/>
            <person name="Shang C."/>
            <person name="Ma Y."/>
            <person name="Wu B."/>
            <person name="Wang M."/>
            <person name="Gao L."/>
            <person name="Sun D."/>
            <person name="Zhang P."/>
            <person name="Guo F."/>
            <person name="Wang W."/>
            <person name="Li Y."/>
            <person name="Wang J."/>
            <person name="Varshney R.K."/>
            <person name="Wang J."/>
            <person name="Ling H.Q."/>
            <person name="Wan P."/>
        </authorList>
    </citation>
    <scope>NUCLEOTIDE SEQUENCE</scope>
    <source>
        <strain evidence="3">cv. Jingnong 6</strain>
    </source>
</reference>
<name>A0A0L9VRU1_PHAAN</name>
<sequence>MKLMKEVKRDRDGIGKGHKKCKRGENASTAQCQLPLSDTLKDPLAPLRGRMEHVLLPLSGYPVPPPQPPRAHRRAPQLAQELAHESAPFQMRDIYMSLMEERMNDLYRGEQELLRTLTSAFPKRQFISQEDFAARVAWPVAPSHTDDGVGATEASTMEEEAEDEEDSDDYD</sequence>
<feature type="region of interest" description="Disordered" evidence="1">
    <location>
        <begin position="139"/>
        <end position="171"/>
    </location>
</feature>
<dbReference type="Gramene" id="KOM57582">
    <property type="protein sequence ID" value="KOM57582"/>
    <property type="gene ID" value="LR48_Vigan11g061500"/>
</dbReference>
<dbReference type="Proteomes" id="UP000053144">
    <property type="component" value="Chromosome 11"/>
</dbReference>
<evidence type="ECO:0000313" key="2">
    <source>
        <dbReference type="EMBL" id="KOM57582.1"/>
    </source>
</evidence>